<sequence length="154" mass="17234">MWTMGESNSRHPDANRVHCHYANGPALRIENPRFPYFIINDNRDKPPYGYHYAHSTGVIRAGYRPLFELVYQSLSISTSEILNSPEVPWIVKAFGVWVMTAKSTKSIGNIGQKAKPTISLINGPCAMMRKMIFDSGFPGKPCISTMLFPVQKAG</sequence>
<reference evidence="1 2" key="1">
    <citation type="journal article" date="2015" name="Nature">
        <title>rRNA introns, odd ribosomes, and small enigmatic genomes across a large radiation of phyla.</title>
        <authorList>
            <person name="Brown C.T."/>
            <person name="Hug L.A."/>
            <person name="Thomas B.C."/>
            <person name="Sharon I."/>
            <person name="Castelle C.J."/>
            <person name="Singh A."/>
            <person name="Wilkins M.J."/>
            <person name="Williams K.H."/>
            <person name="Banfield J.F."/>
        </authorList>
    </citation>
    <scope>NUCLEOTIDE SEQUENCE [LARGE SCALE GENOMIC DNA]</scope>
</reference>
<organism evidence="1 2">
    <name type="scientific">Candidatus Giovannonibacteria bacterium GW2011_GWA2_44_13b</name>
    <dbReference type="NCBI Taxonomy" id="1618647"/>
    <lineage>
        <taxon>Bacteria</taxon>
        <taxon>Candidatus Giovannoniibacteriota</taxon>
    </lineage>
</organism>
<accession>A0A0G1H712</accession>
<dbReference type="EMBL" id="LCHU01000001">
    <property type="protein sequence ID" value="KKT42288.1"/>
    <property type="molecule type" value="Genomic_DNA"/>
</dbReference>
<evidence type="ECO:0000313" key="1">
    <source>
        <dbReference type="EMBL" id="KKT42288.1"/>
    </source>
</evidence>
<dbReference type="AlphaFoldDB" id="A0A0G1H712"/>
<evidence type="ECO:0000313" key="2">
    <source>
        <dbReference type="Proteomes" id="UP000034736"/>
    </source>
</evidence>
<dbReference type="Proteomes" id="UP000034736">
    <property type="component" value="Unassembled WGS sequence"/>
</dbReference>
<name>A0A0G1H712_9BACT</name>
<dbReference type="STRING" id="1618647.UW30_C0001G0013"/>
<protein>
    <submittedName>
        <fullName evidence="1">Uncharacterized protein</fullName>
    </submittedName>
</protein>
<gene>
    <name evidence="1" type="ORF">UW30_C0001G0013</name>
</gene>
<proteinExistence type="predicted"/>
<comment type="caution">
    <text evidence="1">The sequence shown here is derived from an EMBL/GenBank/DDBJ whole genome shotgun (WGS) entry which is preliminary data.</text>
</comment>